<protein>
    <recommendedName>
        <fullName evidence="1">DUF5689 domain-containing protein</fullName>
    </recommendedName>
</protein>
<sequence length="461" mass="50244">MNTIKKFRNLFFILLGLGLVQSCVQDDEYAIPPTDIACSDIWETSLTLHELVAMVDADSDGIVSFSEETIIEGYVISDDNPGNFFKTISIQDSPTNPTIGVQVEIDEYNLANYFPIGSKIKINLKNIYAGFDRGVYKVGETYVQGDQTRVGRMRSSIFKNHVKRSCGDLVTIEPVVFETITEAKTSGKLNTLIKINNVQFTDEMLNLPFAAPNVTEDKLLEDESGSTVILRNSGYSDFADQIVPEGSGSITVVMSKYNSTVQLYIRDENDVQFNNPRFGDGNGGGGEGNDQEAANFLFNGADFENWTNFLGSLNSFGLTTGLAVQSPGTGRDGSNSFYLNGTTGSTNPYVFTVRADASTIPANATKITMWIKGSSAKSLSFNLDTTSGRVFYNIGDLGAENLTLSPQENNQYIGTVNTNDQWRLVTLNITGLTLNTTGDLLALKAGSGTAYNLHIDNIKID</sequence>
<gene>
    <name evidence="2" type="ORF">SAMN06296427_101145</name>
</gene>
<name>A0A1W1Y9N1_9FLAO</name>
<feature type="domain" description="DUF5689" evidence="1">
    <location>
        <begin position="45"/>
        <end position="271"/>
    </location>
</feature>
<organism evidence="2 3">
    <name type="scientific">Moheibacter sediminis</name>
    <dbReference type="NCBI Taxonomy" id="1434700"/>
    <lineage>
        <taxon>Bacteria</taxon>
        <taxon>Pseudomonadati</taxon>
        <taxon>Bacteroidota</taxon>
        <taxon>Flavobacteriia</taxon>
        <taxon>Flavobacteriales</taxon>
        <taxon>Weeksellaceae</taxon>
        <taxon>Moheibacter</taxon>
    </lineage>
</organism>
<dbReference type="Proteomes" id="UP000192393">
    <property type="component" value="Unassembled WGS sequence"/>
</dbReference>
<dbReference type="RefSeq" id="WP_084015360.1">
    <property type="nucleotide sequence ID" value="NZ_FWXS01000001.1"/>
</dbReference>
<dbReference type="PROSITE" id="PS51257">
    <property type="entry name" value="PROKAR_LIPOPROTEIN"/>
    <property type="match status" value="1"/>
</dbReference>
<evidence type="ECO:0000313" key="2">
    <source>
        <dbReference type="EMBL" id="SMC32834.1"/>
    </source>
</evidence>
<evidence type="ECO:0000313" key="3">
    <source>
        <dbReference type="Proteomes" id="UP000192393"/>
    </source>
</evidence>
<dbReference type="STRING" id="1434700.SAMN06296427_101145"/>
<evidence type="ECO:0000259" key="1">
    <source>
        <dbReference type="Pfam" id="PF18942"/>
    </source>
</evidence>
<dbReference type="Gene3D" id="2.60.120.260">
    <property type="entry name" value="Galactose-binding domain-like"/>
    <property type="match status" value="1"/>
</dbReference>
<keyword evidence="3" id="KW-1185">Reference proteome</keyword>
<dbReference type="InterPro" id="IPR043744">
    <property type="entry name" value="DUF5689"/>
</dbReference>
<reference evidence="2 3" key="1">
    <citation type="submission" date="2017-04" db="EMBL/GenBank/DDBJ databases">
        <authorList>
            <person name="Afonso C.L."/>
            <person name="Miller P.J."/>
            <person name="Scott M.A."/>
            <person name="Spackman E."/>
            <person name="Goraichik I."/>
            <person name="Dimitrov K.M."/>
            <person name="Suarez D.L."/>
            <person name="Swayne D.E."/>
        </authorList>
    </citation>
    <scope>NUCLEOTIDE SEQUENCE [LARGE SCALE GENOMIC DNA]</scope>
    <source>
        <strain evidence="2 3">CGMCC 1.12708</strain>
    </source>
</reference>
<dbReference type="Pfam" id="PF18942">
    <property type="entry name" value="DUF5689"/>
    <property type="match status" value="1"/>
</dbReference>
<proteinExistence type="predicted"/>
<dbReference type="OrthoDB" id="1492759at2"/>
<dbReference type="AlphaFoldDB" id="A0A1W1Y9N1"/>
<accession>A0A1W1Y9N1</accession>
<dbReference type="EMBL" id="FWXS01000001">
    <property type="protein sequence ID" value="SMC32834.1"/>
    <property type="molecule type" value="Genomic_DNA"/>
</dbReference>